<dbReference type="GO" id="GO:0009898">
    <property type="term" value="C:cytoplasmic side of plasma membrane"/>
    <property type="evidence" value="ECO:0007669"/>
    <property type="project" value="TreeGrafter"/>
</dbReference>
<reference evidence="4 5" key="1">
    <citation type="submission" date="2016-07" db="EMBL/GenBank/DDBJ databases">
        <title>Draft genome of Streptomyces diastatochromogenes.</title>
        <authorList>
            <person name="Podduturi R."/>
            <person name="Lukassen M.B."/>
            <person name="Clausen N."/>
            <person name="Nielsen J.L."/>
            <person name="Jorgensen N.O."/>
        </authorList>
    </citation>
    <scope>NUCLEOTIDE SEQUENCE [LARGE SCALE GENOMIC DNA]</scope>
    <source>
        <strain evidence="4 5">DSM 40608</strain>
    </source>
</reference>
<comment type="caution">
    <text evidence="4">The sequence shown here is derived from an EMBL/GenBank/DDBJ whole genome shotgun (WGS) entry which is preliminary data.</text>
</comment>
<accession>A0A233SY30</accession>
<evidence type="ECO:0000256" key="2">
    <source>
        <dbReference type="ARBA" id="ARBA00023027"/>
    </source>
</evidence>
<dbReference type="OrthoDB" id="5288459at2"/>
<dbReference type="Pfam" id="PF00171">
    <property type="entry name" value="Aldedh"/>
    <property type="match status" value="1"/>
</dbReference>
<dbReference type="PANTHER" id="PTHR42862:SF1">
    <property type="entry name" value="DELTA-1-PYRROLINE-5-CARBOXYLATE DEHYDROGENASE 2, ISOFORM A-RELATED"/>
    <property type="match status" value="1"/>
</dbReference>
<dbReference type="Gene3D" id="3.40.605.10">
    <property type="entry name" value="Aldehyde Dehydrogenase, Chain A, domain 1"/>
    <property type="match status" value="1"/>
</dbReference>
<feature type="domain" description="Aldehyde dehydrogenase" evidence="3">
    <location>
        <begin position="97"/>
        <end position="497"/>
    </location>
</feature>
<dbReference type="RefSeq" id="WP_094214263.1">
    <property type="nucleotide sequence ID" value="NZ_MCGQ01000001.1"/>
</dbReference>
<dbReference type="InterPro" id="IPR015590">
    <property type="entry name" value="Aldehyde_DH_dom"/>
</dbReference>
<dbReference type="GO" id="GO:0010133">
    <property type="term" value="P:L-proline catabolic process to L-glutamate"/>
    <property type="evidence" value="ECO:0007669"/>
    <property type="project" value="TreeGrafter"/>
</dbReference>
<gene>
    <name evidence="4" type="ORF">BEK98_00255</name>
</gene>
<dbReference type="NCBIfam" id="TIGR02288">
    <property type="entry name" value="PaaN_2"/>
    <property type="match status" value="1"/>
</dbReference>
<evidence type="ECO:0000256" key="1">
    <source>
        <dbReference type="ARBA" id="ARBA00023002"/>
    </source>
</evidence>
<dbReference type="InterPro" id="IPR016163">
    <property type="entry name" value="Ald_DH_C"/>
</dbReference>
<dbReference type="SUPFAM" id="SSF53720">
    <property type="entry name" value="ALDH-like"/>
    <property type="match status" value="1"/>
</dbReference>
<sequence length="570" mass="60626">MPQNLPERPDFFALHRTLLDQAVAATTRRDHWTPYPESPSTKIYGEDAAKNGEAAFRGRIGRHFDLPGHPGHGVVPSTEASPYGFPLGITYPRVNPDEAVVAAKDATGPWRNAGPDTRAGVAAEILARLNAASFEIAHAVQHTTGQAFVMAFQAGGPHAQDRGLEAVAYAWAEQKRHPGAARWSKPQRKGGPLVMDKKFTPVGRGLALLIACNTFPTWNGYPGLFASLVTGNPVVVKPHPGAVLPLAITVRVAREVLAEAGFDPNLVILAAESPEERTASVYALHPDVRIIDFTGSTAFGDWLETHARQAAVYTEKAGLNTVVLDSTDDYRGLLGNLAFSLSLYSGQMCTTPQNLLIPHDGFATDQGLKSADDFAADLGAALDRLLGDPARAAGTLGAIVNDGVRERLEEAARLGRTARASAPVEHPEHPDAVVRTPLVARLDAEADRETYTREWFGPVSFVIGTDSTEHSLRIFRETVRENGALTAAVHSTSDEVLAAAELAALDAGVHLSANLTGGVFVNQSAAFSDFHGSAANPAASATLSDPAFVTGRFVTLQSRRPVPAEESAHA</sequence>
<proteinExistence type="predicted"/>
<keyword evidence="2" id="KW-0520">NAD</keyword>
<name>A0A233SY30_STRDA</name>
<organism evidence="4 5">
    <name type="scientific">Streptomyces diastatochromogenes</name>
    <dbReference type="NCBI Taxonomy" id="42236"/>
    <lineage>
        <taxon>Bacteria</taxon>
        <taxon>Bacillati</taxon>
        <taxon>Actinomycetota</taxon>
        <taxon>Actinomycetes</taxon>
        <taxon>Kitasatosporales</taxon>
        <taxon>Streptomycetaceae</taxon>
        <taxon>Streptomyces</taxon>
    </lineage>
</organism>
<evidence type="ECO:0000313" key="5">
    <source>
        <dbReference type="Proteomes" id="UP000215483"/>
    </source>
</evidence>
<dbReference type="Gene3D" id="3.40.309.10">
    <property type="entry name" value="Aldehyde Dehydrogenase, Chain A, domain 2"/>
    <property type="match status" value="1"/>
</dbReference>
<dbReference type="InterPro" id="IPR016161">
    <property type="entry name" value="Ald_DH/histidinol_DH"/>
</dbReference>
<dbReference type="GO" id="GO:0003842">
    <property type="term" value="F:L-glutamate gamma-semialdehyde dehydrogenase activity"/>
    <property type="evidence" value="ECO:0007669"/>
    <property type="project" value="TreeGrafter"/>
</dbReference>
<dbReference type="InterPro" id="IPR050485">
    <property type="entry name" value="Proline_metab_enzyme"/>
</dbReference>
<dbReference type="InterPro" id="IPR016162">
    <property type="entry name" value="Ald_DH_N"/>
</dbReference>
<dbReference type="InterPro" id="IPR011975">
    <property type="entry name" value="PaaN_2"/>
</dbReference>
<evidence type="ECO:0000259" key="3">
    <source>
        <dbReference type="Pfam" id="PF00171"/>
    </source>
</evidence>
<dbReference type="EMBL" id="MCGQ01000001">
    <property type="protein sequence ID" value="OXZ00539.1"/>
    <property type="molecule type" value="Genomic_DNA"/>
</dbReference>
<dbReference type="Proteomes" id="UP000215483">
    <property type="component" value="Unassembled WGS sequence"/>
</dbReference>
<protein>
    <submittedName>
        <fullName evidence="4">Phenylacetic acid degradation protein PaaN</fullName>
    </submittedName>
</protein>
<keyword evidence="1" id="KW-0560">Oxidoreductase</keyword>
<keyword evidence="5" id="KW-1185">Reference proteome</keyword>
<evidence type="ECO:0000313" key="4">
    <source>
        <dbReference type="EMBL" id="OXZ00539.1"/>
    </source>
</evidence>
<dbReference type="PANTHER" id="PTHR42862">
    <property type="entry name" value="DELTA-1-PYRROLINE-5-CARBOXYLATE DEHYDROGENASE 1, ISOFORM A-RELATED"/>
    <property type="match status" value="1"/>
</dbReference>
<dbReference type="AlphaFoldDB" id="A0A233SY30"/>